<organism evidence="2 3">
    <name type="scientific">Setaria digitata</name>
    <dbReference type="NCBI Taxonomy" id="48799"/>
    <lineage>
        <taxon>Eukaryota</taxon>
        <taxon>Metazoa</taxon>
        <taxon>Ecdysozoa</taxon>
        <taxon>Nematoda</taxon>
        <taxon>Chromadorea</taxon>
        <taxon>Rhabditida</taxon>
        <taxon>Spirurina</taxon>
        <taxon>Spiruromorpha</taxon>
        <taxon>Filarioidea</taxon>
        <taxon>Setariidae</taxon>
        <taxon>Setaria</taxon>
    </lineage>
</organism>
<evidence type="ECO:0000313" key="3">
    <source>
        <dbReference type="WBParaSite" id="sdigi.contig775.g9730.t1"/>
    </source>
</evidence>
<reference evidence="3" key="1">
    <citation type="submission" date="2022-11" db="UniProtKB">
        <authorList>
            <consortium name="WormBaseParasite"/>
        </authorList>
    </citation>
    <scope>IDENTIFICATION</scope>
</reference>
<accession>A0A915Q251</accession>
<sequence>MMFTNVAEDEKEMEKREKEYGKGRPRELPGESVIVGEEEEDTQISDSRRARGRAGKSGIVPGGREGRRTITKLKEAGVGRTRECDEEGYGD</sequence>
<feature type="compositionally biased region" description="Basic and acidic residues" evidence="1">
    <location>
        <begin position="64"/>
        <end position="83"/>
    </location>
</feature>
<protein>
    <submittedName>
        <fullName evidence="3">Uncharacterized protein</fullName>
    </submittedName>
</protein>
<feature type="region of interest" description="Disordered" evidence="1">
    <location>
        <begin position="1"/>
        <end position="91"/>
    </location>
</feature>
<keyword evidence="2" id="KW-1185">Reference proteome</keyword>
<feature type="compositionally biased region" description="Basic and acidic residues" evidence="1">
    <location>
        <begin position="12"/>
        <end position="29"/>
    </location>
</feature>
<evidence type="ECO:0000313" key="2">
    <source>
        <dbReference type="Proteomes" id="UP000887581"/>
    </source>
</evidence>
<proteinExistence type="predicted"/>
<evidence type="ECO:0000256" key="1">
    <source>
        <dbReference type="SAM" id="MobiDB-lite"/>
    </source>
</evidence>
<dbReference type="Proteomes" id="UP000887581">
    <property type="component" value="Unplaced"/>
</dbReference>
<name>A0A915Q251_9BILA</name>
<dbReference type="WBParaSite" id="sdigi.contig775.g9730.t1">
    <property type="protein sequence ID" value="sdigi.contig775.g9730.t1"/>
    <property type="gene ID" value="sdigi.contig775.g9730"/>
</dbReference>
<dbReference type="AlphaFoldDB" id="A0A915Q251"/>